<comment type="similarity">
    <text evidence="1">Belongs to the PPR family. P subfamily.</text>
</comment>
<organism evidence="5 6">
    <name type="scientific">Capsicum baccatum</name>
    <name type="common">Peruvian pepper</name>
    <dbReference type="NCBI Taxonomy" id="33114"/>
    <lineage>
        <taxon>Eukaryota</taxon>
        <taxon>Viridiplantae</taxon>
        <taxon>Streptophyta</taxon>
        <taxon>Embryophyta</taxon>
        <taxon>Tracheophyta</taxon>
        <taxon>Spermatophyta</taxon>
        <taxon>Magnoliopsida</taxon>
        <taxon>eudicotyledons</taxon>
        <taxon>Gunneridae</taxon>
        <taxon>Pentapetalae</taxon>
        <taxon>asterids</taxon>
        <taxon>lamiids</taxon>
        <taxon>Solanales</taxon>
        <taxon>Solanaceae</taxon>
        <taxon>Solanoideae</taxon>
        <taxon>Capsiceae</taxon>
        <taxon>Capsicum</taxon>
    </lineage>
</organism>
<feature type="repeat" description="PPR" evidence="3">
    <location>
        <begin position="251"/>
        <end position="281"/>
    </location>
</feature>
<feature type="repeat" description="PPR" evidence="3">
    <location>
        <begin position="392"/>
        <end position="426"/>
    </location>
</feature>
<proteinExistence type="inferred from homology"/>
<dbReference type="OrthoDB" id="185373at2759"/>
<keyword evidence="6" id="KW-1185">Reference proteome</keyword>
<evidence type="ECO:0008006" key="7">
    <source>
        <dbReference type="Google" id="ProtNLM"/>
    </source>
</evidence>
<name>A0A2G2X2F6_CAPBA</name>
<feature type="repeat" description="PPR" evidence="3">
    <location>
        <begin position="216"/>
        <end position="250"/>
    </location>
</feature>
<feature type="compositionally biased region" description="Basic residues" evidence="4">
    <location>
        <begin position="27"/>
        <end position="46"/>
    </location>
</feature>
<evidence type="ECO:0000313" key="6">
    <source>
        <dbReference type="Proteomes" id="UP000224567"/>
    </source>
</evidence>
<dbReference type="NCBIfam" id="TIGR00756">
    <property type="entry name" value="PPR"/>
    <property type="match status" value="7"/>
</dbReference>
<comment type="caution">
    <text evidence="5">The sequence shown here is derived from an EMBL/GenBank/DDBJ whole genome shotgun (WGS) entry which is preliminary data.</text>
</comment>
<feature type="repeat" description="PPR" evidence="3">
    <location>
        <begin position="357"/>
        <end position="391"/>
    </location>
</feature>
<dbReference type="EMBL" id="MLFT02000003">
    <property type="protein sequence ID" value="PHT51677.1"/>
    <property type="molecule type" value="Genomic_DNA"/>
</dbReference>
<dbReference type="Gene3D" id="1.25.40.10">
    <property type="entry name" value="Tetratricopeptide repeat domain"/>
    <property type="match status" value="2"/>
</dbReference>
<feature type="compositionally biased region" description="Basic and acidic residues" evidence="4">
    <location>
        <begin position="47"/>
        <end position="59"/>
    </location>
</feature>
<reference evidence="5 6" key="1">
    <citation type="journal article" date="2017" name="Genome Biol.">
        <title>New reference genome sequences of hot pepper reveal the massive evolution of plant disease-resistance genes by retroduplication.</title>
        <authorList>
            <person name="Kim S."/>
            <person name="Park J."/>
            <person name="Yeom S.I."/>
            <person name="Kim Y.M."/>
            <person name="Seo E."/>
            <person name="Kim K.T."/>
            <person name="Kim M.S."/>
            <person name="Lee J.M."/>
            <person name="Cheong K."/>
            <person name="Shin H.S."/>
            <person name="Kim S.B."/>
            <person name="Han K."/>
            <person name="Lee J."/>
            <person name="Park M."/>
            <person name="Lee H.A."/>
            <person name="Lee H.Y."/>
            <person name="Lee Y."/>
            <person name="Oh S."/>
            <person name="Lee J.H."/>
            <person name="Choi E."/>
            <person name="Choi E."/>
            <person name="Lee S.E."/>
            <person name="Jeon J."/>
            <person name="Kim H."/>
            <person name="Choi G."/>
            <person name="Song H."/>
            <person name="Lee J."/>
            <person name="Lee S.C."/>
            <person name="Kwon J.K."/>
            <person name="Lee H.Y."/>
            <person name="Koo N."/>
            <person name="Hong Y."/>
            <person name="Kim R.W."/>
            <person name="Kang W.H."/>
            <person name="Huh J.H."/>
            <person name="Kang B.C."/>
            <person name="Yang T.J."/>
            <person name="Lee Y.H."/>
            <person name="Bennetzen J.L."/>
            <person name="Choi D."/>
        </authorList>
    </citation>
    <scope>NUCLEOTIDE SEQUENCE [LARGE SCALE GENOMIC DNA]</scope>
    <source>
        <strain evidence="6">cv. PBC81</strain>
    </source>
</reference>
<dbReference type="Pfam" id="PF01535">
    <property type="entry name" value="PPR"/>
    <property type="match status" value="1"/>
</dbReference>
<evidence type="ECO:0000256" key="1">
    <source>
        <dbReference type="ARBA" id="ARBA00007626"/>
    </source>
</evidence>
<protein>
    <recommendedName>
        <fullName evidence="7">Pentatricopeptide repeat-containing protein</fullName>
    </recommendedName>
</protein>
<dbReference type="PROSITE" id="PS51375">
    <property type="entry name" value="PPR"/>
    <property type="match status" value="7"/>
</dbReference>
<evidence type="ECO:0000256" key="3">
    <source>
        <dbReference type="PROSITE-ProRule" id="PRU00708"/>
    </source>
</evidence>
<accession>A0A2G2X2F6</accession>
<dbReference type="InterPro" id="IPR011990">
    <property type="entry name" value="TPR-like_helical_dom_sf"/>
</dbReference>
<feature type="region of interest" description="Disordered" evidence="4">
    <location>
        <begin position="1"/>
        <end position="65"/>
    </location>
</feature>
<dbReference type="PANTHER" id="PTHR47941">
    <property type="entry name" value="PENTATRICOPEPTIDE REPEAT-CONTAINING PROTEIN 3, MITOCHONDRIAL"/>
    <property type="match status" value="1"/>
</dbReference>
<feature type="repeat" description="PPR" evidence="3">
    <location>
        <begin position="287"/>
        <end position="321"/>
    </location>
</feature>
<dbReference type="Pfam" id="PF13041">
    <property type="entry name" value="PPR_2"/>
    <property type="match status" value="3"/>
</dbReference>
<dbReference type="InterPro" id="IPR002885">
    <property type="entry name" value="PPR_rpt"/>
</dbReference>
<feature type="repeat" description="PPR" evidence="3">
    <location>
        <begin position="427"/>
        <end position="461"/>
    </location>
</feature>
<feature type="repeat" description="PPR" evidence="3">
    <location>
        <begin position="322"/>
        <end position="356"/>
    </location>
</feature>
<dbReference type="Proteomes" id="UP000224567">
    <property type="component" value="Unassembled WGS sequence"/>
</dbReference>
<gene>
    <name evidence="5" type="ORF">CQW23_06139</name>
</gene>
<sequence length="670" mass="75473">MSGASRVRSMNVNDSEARPVLDPAGYKARRSPGSRKFVTRPMRKTVKSKEEVDMEDKNGHQPSPSLLTFDVPSILRRQESLYSNLSLSASCSFDASTDSFHSSASTGRIYKRDDPVHTYSVGVGEGNHSGPDLRGRFEPRPWHTYGRIYRMNNTSSRRKQLSSKSKRMVSDDISDSSIDGLQSKKRCAWVAPNTACKEYSKVGELLKSFENYGTPDVCTFNILMNASCLCGDLNSAREVFDEMRKRGIKPNVVSFGTLINGLCVSGELDDAFRMKRIMERDFKLKASAFMYVALIKGICKVGDLNAAVKLKEEMLKKKVELDSAVYSTLISAYFRVGRKDEVYDLLKEMEKNECKCDRVTFNALMHGYCQEKDFDSAFRVLDEMEGKGCKPDVISYNVIIRGLCDDGKLREASDLLDDMPRRRCKPDVVSYRVYFDGLCKAEKFKDAAVILHEMVFKGYIPRETSLFKLFDGLIQVGDRESLLRALDNMASVDCISKEVWEMMISMMYQQDNLSNVSALVAGDKTRSLLRLFVTPHYMLLTNQSVYDHMLHVTMKQQFYLHLGSAAGRKKIHFCRSGSKISFDNLVDSTGTVMLKKPKGSGLWQQPAVCYPPSFESKKFLNKSMREEMKRIDPSREEATSVLLNSSSEKGHAKLAGVNVDRSVPSPGIGN</sequence>
<evidence type="ECO:0000256" key="2">
    <source>
        <dbReference type="ARBA" id="ARBA00022737"/>
    </source>
</evidence>
<evidence type="ECO:0000313" key="5">
    <source>
        <dbReference type="EMBL" id="PHT51677.1"/>
    </source>
</evidence>
<dbReference type="AlphaFoldDB" id="A0A2G2X2F6"/>
<keyword evidence="2" id="KW-0677">Repeat</keyword>
<reference evidence="6" key="2">
    <citation type="journal article" date="2017" name="J. Anim. Genet.">
        <title>Multiple reference genome sequences of hot pepper reveal the massive evolution of plant disease resistance genes by retroduplication.</title>
        <authorList>
            <person name="Kim S."/>
            <person name="Park J."/>
            <person name="Yeom S.-I."/>
            <person name="Kim Y.-M."/>
            <person name="Seo E."/>
            <person name="Kim K.-T."/>
            <person name="Kim M.-S."/>
            <person name="Lee J.M."/>
            <person name="Cheong K."/>
            <person name="Shin H.-S."/>
            <person name="Kim S.-B."/>
            <person name="Han K."/>
            <person name="Lee J."/>
            <person name="Park M."/>
            <person name="Lee H.-A."/>
            <person name="Lee H.-Y."/>
            <person name="Lee Y."/>
            <person name="Oh S."/>
            <person name="Lee J.H."/>
            <person name="Choi E."/>
            <person name="Choi E."/>
            <person name="Lee S.E."/>
            <person name="Jeon J."/>
            <person name="Kim H."/>
            <person name="Choi G."/>
            <person name="Song H."/>
            <person name="Lee J."/>
            <person name="Lee S.-C."/>
            <person name="Kwon J.-K."/>
            <person name="Lee H.-Y."/>
            <person name="Koo N."/>
            <person name="Hong Y."/>
            <person name="Kim R.W."/>
            <person name="Kang W.-H."/>
            <person name="Huh J.H."/>
            <person name="Kang B.-C."/>
            <person name="Yang T.-J."/>
            <person name="Lee Y.-H."/>
            <person name="Bennetzen J.L."/>
            <person name="Choi D."/>
        </authorList>
    </citation>
    <scope>NUCLEOTIDE SEQUENCE [LARGE SCALE GENOMIC DNA]</scope>
    <source>
        <strain evidence="6">cv. PBC81</strain>
    </source>
</reference>
<evidence type="ECO:0000256" key="4">
    <source>
        <dbReference type="SAM" id="MobiDB-lite"/>
    </source>
</evidence>